<evidence type="ECO:0000313" key="5">
    <source>
        <dbReference type="Proteomes" id="UP000437068"/>
    </source>
</evidence>
<protein>
    <submittedName>
        <fullName evidence="3">Uncharacterized protein</fullName>
    </submittedName>
</protein>
<evidence type="ECO:0000313" key="4">
    <source>
        <dbReference type="Proteomes" id="UP000429523"/>
    </source>
</evidence>
<name>A0A6A4CX56_9STRA</name>
<proteinExistence type="predicted"/>
<evidence type="ECO:0000313" key="2">
    <source>
        <dbReference type="EMBL" id="KAE8934592.1"/>
    </source>
</evidence>
<feature type="region of interest" description="Disordered" evidence="1">
    <location>
        <begin position="124"/>
        <end position="161"/>
    </location>
</feature>
<evidence type="ECO:0000256" key="1">
    <source>
        <dbReference type="SAM" id="MobiDB-lite"/>
    </source>
</evidence>
<organism evidence="3 5">
    <name type="scientific">Phytophthora fragariae</name>
    <dbReference type="NCBI Taxonomy" id="53985"/>
    <lineage>
        <taxon>Eukaryota</taxon>
        <taxon>Sar</taxon>
        <taxon>Stramenopiles</taxon>
        <taxon>Oomycota</taxon>
        <taxon>Peronosporomycetes</taxon>
        <taxon>Peronosporales</taxon>
        <taxon>Peronosporaceae</taxon>
        <taxon>Phytophthora</taxon>
    </lineage>
</organism>
<reference evidence="4 5" key="1">
    <citation type="submission" date="2018-08" db="EMBL/GenBank/DDBJ databases">
        <title>Genomic investigation of the strawberry pathogen Phytophthora fragariae indicates pathogenicity is determined by transcriptional variation in three key races.</title>
        <authorList>
            <person name="Adams T.M."/>
            <person name="Armitage A.D."/>
            <person name="Sobczyk M.K."/>
            <person name="Bates H.J."/>
            <person name="Dunwell J.M."/>
            <person name="Nellist C.F."/>
            <person name="Harrison R.J."/>
        </authorList>
    </citation>
    <scope>NUCLEOTIDE SEQUENCE [LARGE SCALE GENOMIC DNA]</scope>
    <source>
        <strain evidence="3 5">A4</strain>
        <strain evidence="2 4">NOV-9</strain>
    </source>
</reference>
<dbReference type="Proteomes" id="UP000437068">
    <property type="component" value="Unassembled WGS sequence"/>
</dbReference>
<dbReference type="EMBL" id="QXGF01000890">
    <property type="protein sequence ID" value="KAE8934592.1"/>
    <property type="molecule type" value="Genomic_DNA"/>
</dbReference>
<dbReference type="EMBL" id="QXGE01001385">
    <property type="protein sequence ID" value="KAE9293346.1"/>
    <property type="molecule type" value="Genomic_DNA"/>
</dbReference>
<accession>A0A6A4CX56</accession>
<sequence>MPVFKSLPTTRRRLRRVQSKRRCFGVRPATSIDCSFVCDALQDAVNKQKENADKPGRKNMATFETEDQVLQPIDGICSSEVTNLGMSKLVPRYIEPFKVVKINGEAYTLDIPTSLTGAVELPSAAPQRQTTPAHGFEPAAFDSTGAPPQAPPEPAQPGSAPLRLHLRVQRTIRSDLQVPKRTIYRLEPPPPPPIVDSTGDIRWFMDHTVAHEVQRLVPSFVVPALDSYRVALPGTLAWLFTGRRYVEAALDSPPGRAEQFVNTMTRSQPIATKNGSPHRKEAAGFAVITKNHK</sequence>
<dbReference type="Proteomes" id="UP000429523">
    <property type="component" value="Unassembled WGS sequence"/>
</dbReference>
<gene>
    <name evidence="3" type="ORF">PF001_g18303</name>
    <name evidence="2" type="ORF">PF009_g15444</name>
</gene>
<dbReference type="AlphaFoldDB" id="A0A6A4CX56"/>
<comment type="caution">
    <text evidence="3">The sequence shown here is derived from an EMBL/GenBank/DDBJ whole genome shotgun (WGS) entry which is preliminary data.</text>
</comment>
<evidence type="ECO:0000313" key="3">
    <source>
        <dbReference type="EMBL" id="KAE9293346.1"/>
    </source>
</evidence>